<name>A0A1L4DGF2_BORAF</name>
<feature type="coiled-coil region" evidence="1">
    <location>
        <begin position="46"/>
        <end position="73"/>
    </location>
</feature>
<dbReference type="AlphaFoldDB" id="A0A1L4DGF2"/>
<keyword evidence="1" id="KW-0175">Coiled coil</keyword>
<evidence type="ECO:0000256" key="1">
    <source>
        <dbReference type="SAM" id="Coils"/>
    </source>
</evidence>
<dbReference type="EMBL" id="CP018267">
    <property type="protein sequence ID" value="APJ09284.1"/>
    <property type="molecule type" value="Genomic_DNA"/>
</dbReference>
<keyword evidence="2" id="KW-0614">Plasmid</keyword>
<reference evidence="2" key="1">
    <citation type="submission" date="2016-11" db="EMBL/GenBank/DDBJ databases">
        <title>Borrelia afzelii Genome sequencing and assembly.</title>
        <authorList>
            <person name="Bontemps-Gallo S."/>
        </authorList>
    </citation>
    <scope>NUCLEOTIDE SEQUENCE</scope>
    <source>
        <strain evidence="2">BO23</strain>
        <plasmid evidence="2">unnamed</plasmid>
    </source>
</reference>
<sequence length="177" mass="20281">MSDQVTEESIAIDSMSKPEKDIVTISSEEYEKLLSDSKKLPDMISREDFERRLAEAESNFTKARKQAERQAEANAFKDSKLLSSLEKACEQYEITPPFASSLNVKDAKLAFLNAMKKKYNINFKIDEDGDLDHQIDNISLLVQELTAYKQMVNARNRFTGQIINNTKAQRFKNKFAI</sequence>
<gene>
    <name evidence="2" type="ORF">BLA32_05250</name>
</gene>
<proteinExistence type="predicted"/>
<organism evidence="2">
    <name type="scientific">Borreliella afzelii</name>
    <name type="common">Borrelia afzelii</name>
    <dbReference type="NCBI Taxonomy" id="29518"/>
    <lineage>
        <taxon>Bacteria</taxon>
        <taxon>Pseudomonadati</taxon>
        <taxon>Spirochaetota</taxon>
        <taxon>Spirochaetia</taxon>
        <taxon>Spirochaetales</taxon>
        <taxon>Borreliaceae</taxon>
        <taxon>Borreliella</taxon>
    </lineage>
</organism>
<protein>
    <submittedName>
        <fullName evidence="2">Terminase</fullName>
    </submittedName>
</protein>
<accession>A0A1L4DGF2</accession>
<dbReference type="RefSeq" id="WP_073999366.1">
    <property type="nucleotide sequence ID" value="NZ_CP018267.1"/>
</dbReference>
<evidence type="ECO:0000313" key="2">
    <source>
        <dbReference type="EMBL" id="APJ09284.1"/>
    </source>
</evidence>
<geneLocation type="plasmid" evidence="2">
    <name>unnamed</name>
</geneLocation>